<feature type="compositionally biased region" description="Polar residues" evidence="1">
    <location>
        <begin position="159"/>
        <end position="168"/>
    </location>
</feature>
<feature type="domain" description="DUF8163" evidence="3">
    <location>
        <begin position="4"/>
        <end position="158"/>
    </location>
</feature>
<accession>L9XML2</accession>
<feature type="region of interest" description="Disordered" evidence="1">
    <location>
        <begin position="157"/>
        <end position="189"/>
    </location>
</feature>
<comment type="caution">
    <text evidence="4">The sequence shown here is derived from an EMBL/GenBank/DDBJ whole genome shotgun (WGS) entry which is preliminary data.</text>
</comment>
<feature type="transmembrane region" description="Helical" evidence="2">
    <location>
        <begin position="125"/>
        <end position="143"/>
    </location>
</feature>
<reference evidence="4 5" key="1">
    <citation type="journal article" date="2014" name="PLoS Genet.">
        <title>Phylogenetically driven sequencing of extremely halophilic archaea reveals strategies for static and dynamic osmo-response.</title>
        <authorList>
            <person name="Becker E.A."/>
            <person name="Seitzer P.M."/>
            <person name="Tritt A."/>
            <person name="Larsen D."/>
            <person name="Krusor M."/>
            <person name="Yao A.I."/>
            <person name="Wu D."/>
            <person name="Madern D."/>
            <person name="Eisen J.A."/>
            <person name="Darling A.E."/>
            <person name="Facciotti M.T."/>
        </authorList>
    </citation>
    <scope>NUCLEOTIDE SEQUENCE [LARGE SCALE GENOMIC DNA]</scope>
    <source>
        <strain evidence="4 5">JCM 10478</strain>
    </source>
</reference>
<dbReference type="STRING" id="1227496.C489_21061"/>
<dbReference type="AlphaFoldDB" id="L9XML2"/>
<feature type="transmembrane region" description="Helical" evidence="2">
    <location>
        <begin position="21"/>
        <end position="51"/>
    </location>
</feature>
<protein>
    <recommendedName>
        <fullName evidence="3">DUF8163 domain-containing protein</fullName>
    </recommendedName>
</protein>
<dbReference type="InterPro" id="IPR058477">
    <property type="entry name" value="DUF8163"/>
</dbReference>
<dbReference type="Pfam" id="PF26496">
    <property type="entry name" value="DUF8163"/>
    <property type="match status" value="1"/>
</dbReference>
<sequence length="189" mass="19220">MSVRIDAVPAATGRDWLTVGTFAILVATFTVVAGSLGALAGIATAVVWYVLGTPYALAVGHVALVASAPSGIDPLAVVIVEAAFIVVLLAPVRRTASPGRIALVAVASSVVLTGTAWLVADLQSIQLAATTVLLLFAITVYGCHRYELVRLGLVPNDDGGSSSPATGESTDEQTTESSAKTTTDLSTDI</sequence>
<evidence type="ECO:0000313" key="4">
    <source>
        <dbReference type="EMBL" id="ELY62807.1"/>
    </source>
</evidence>
<evidence type="ECO:0000313" key="5">
    <source>
        <dbReference type="Proteomes" id="UP000011632"/>
    </source>
</evidence>
<keyword evidence="2" id="KW-1133">Transmembrane helix</keyword>
<name>L9XML2_9EURY</name>
<dbReference type="PATRIC" id="fig|1227496.3.peg.4209"/>
<dbReference type="Proteomes" id="UP000011632">
    <property type="component" value="Unassembled WGS sequence"/>
</dbReference>
<evidence type="ECO:0000259" key="3">
    <source>
        <dbReference type="Pfam" id="PF26496"/>
    </source>
</evidence>
<keyword evidence="5" id="KW-1185">Reference proteome</keyword>
<feature type="compositionally biased region" description="Polar residues" evidence="1">
    <location>
        <begin position="175"/>
        <end position="189"/>
    </location>
</feature>
<dbReference type="OrthoDB" id="188294at2157"/>
<organism evidence="4 5">
    <name type="scientific">Natrinema versiforme JCM 10478</name>
    <dbReference type="NCBI Taxonomy" id="1227496"/>
    <lineage>
        <taxon>Archaea</taxon>
        <taxon>Methanobacteriati</taxon>
        <taxon>Methanobacteriota</taxon>
        <taxon>Stenosarchaea group</taxon>
        <taxon>Halobacteria</taxon>
        <taxon>Halobacteriales</taxon>
        <taxon>Natrialbaceae</taxon>
        <taxon>Natrinema</taxon>
    </lineage>
</organism>
<feature type="transmembrane region" description="Helical" evidence="2">
    <location>
        <begin position="71"/>
        <end position="89"/>
    </location>
</feature>
<feature type="transmembrane region" description="Helical" evidence="2">
    <location>
        <begin position="101"/>
        <end position="119"/>
    </location>
</feature>
<dbReference type="EMBL" id="AOID01000066">
    <property type="protein sequence ID" value="ELY62807.1"/>
    <property type="molecule type" value="Genomic_DNA"/>
</dbReference>
<dbReference type="RefSeq" id="WP_006433316.1">
    <property type="nucleotide sequence ID" value="NZ_AOID01000066.1"/>
</dbReference>
<evidence type="ECO:0000256" key="2">
    <source>
        <dbReference type="SAM" id="Phobius"/>
    </source>
</evidence>
<keyword evidence="2" id="KW-0472">Membrane</keyword>
<proteinExistence type="predicted"/>
<evidence type="ECO:0000256" key="1">
    <source>
        <dbReference type="SAM" id="MobiDB-lite"/>
    </source>
</evidence>
<keyword evidence="2" id="KW-0812">Transmembrane</keyword>
<gene>
    <name evidence="4" type="ORF">C489_21061</name>
</gene>